<gene>
    <name evidence="2" type="ORF">ELS19_17065</name>
</gene>
<reference evidence="2 3" key="1">
    <citation type="submission" date="2018-12" db="EMBL/GenBank/DDBJ databases">
        <title>Genome analysis provides insights into bioremediation potentialities of Halogeometricum borinquense strain N11.</title>
        <authorList>
            <person name="Najjari A."/>
            <person name="Youssef N."/>
            <person name="Fhoula I."/>
            <person name="Ben Dhia O."/>
            <person name="Mahjoubi M."/>
            <person name="Ouzari H.I."/>
            <person name="Cherif A."/>
        </authorList>
    </citation>
    <scope>NUCLEOTIDE SEQUENCE [LARGE SCALE GENOMIC DNA]</scope>
    <source>
        <strain evidence="2 3">N11</strain>
    </source>
</reference>
<proteinExistence type="predicted"/>
<dbReference type="Proteomes" id="UP000294028">
    <property type="component" value="Unassembled WGS sequence"/>
</dbReference>
<feature type="coiled-coil region" evidence="1">
    <location>
        <begin position="51"/>
        <end position="78"/>
    </location>
</feature>
<evidence type="ECO:0000313" key="3">
    <source>
        <dbReference type="Proteomes" id="UP000294028"/>
    </source>
</evidence>
<protein>
    <submittedName>
        <fullName evidence="2">Uncharacterized protein</fullName>
    </submittedName>
</protein>
<dbReference type="EMBL" id="RZHH01000003">
    <property type="protein sequence ID" value="RYJ08267.1"/>
    <property type="molecule type" value="Genomic_DNA"/>
</dbReference>
<dbReference type="AlphaFoldDB" id="A0A482T5V9"/>
<name>A0A482T5V9_9EURY</name>
<accession>A0A482T5V9</accession>
<evidence type="ECO:0000313" key="2">
    <source>
        <dbReference type="EMBL" id="RYJ08267.1"/>
    </source>
</evidence>
<organism evidence="2 3">
    <name type="scientific">Halogeometricum borinquense</name>
    <dbReference type="NCBI Taxonomy" id="60847"/>
    <lineage>
        <taxon>Archaea</taxon>
        <taxon>Methanobacteriati</taxon>
        <taxon>Methanobacteriota</taxon>
        <taxon>Stenosarchaea group</taxon>
        <taxon>Halobacteria</taxon>
        <taxon>Halobacteriales</taxon>
        <taxon>Haloferacaceae</taxon>
        <taxon>Halogeometricum</taxon>
    </lineage>
</organism>
<evidence type="ECO:0000256" key="1">
    <source>
        <dbReference type="SAM" id="Coils"/>
    </source>
</evidence>
<sequence length="185" mass="20812">MHFLPKYLGGAVVVTDPEPIHKGSIEITALRKLVYRLAPADREYDHVAEAASAVVERFQSLEEESEQLRDRLDKLGDIGERKTSKEEKIAAIVTFAARKKGEKPAITVKPKTIKGLIDFSRRYAYDLVDDMHDEYEWAHDPTQVDQYGMLEKDTSQKGILIVFDGVHGDPVPVNKFTTGTAEQGR</sequence>
<comment type="caution">
    <text evidence="2">The sequence shown here is derived from an EMBL/GenBank/DDBJ whole genome shotgun (WGS) entry which is preliminary data.</text>
</comment>
<keyword evidence="1" id="KW-0175">Coiled coil</keyword>